<reference evidence="2" key="1">
    <citation type="journal article" date="2020" name="Stud. Mycol.">
        <title>101 Dothideomycetes genomes: a test case for predicting lifestyles and emergence of pathogens.</title>
        <authorList>
            <person name="Haridas S."/>
            <person name="Albert R."/>
            <person name="Binder M."/>
            <person name="Bloem J."/>
            <person name="Labutti K."/>
            <person name="Salamov A."/>
            <person name="Andreopoulos B."/>
            <person name="Baker S."/>
            <person name="Barry K."/>
            <person name="Bills G."/>
            <person name="Bluhm B."/>
            <person name="Cannon C."/>
            <person name="Castanera R."/>
            <person name="Culley D."/>
            <person name="Daum C."/>
            <person name="Ezra D."/>
            <person name="Gonzalez J."/>
            <person name="Henrissat B."/>
            <person name="Kuo A."/>
            <person name="Liang C."/>
            <person name="Lipzen A."/>
            <person name="Lutzoni F."/>
            <person name="Magnuson J."/>
            <person name="Mondo S."/>
            <person name="Nolan M."/>
            <person name="Ohm R."/>
            <person name="Pangilinan J."/>
            <person name="Park H.-J."/>
            <person name="Ramirez L."/>
            <person name="Alfaro M."/>
            <person name="Sun H."/>
            <person name="Tritt A."/>
            <person name="Yoshinaga Y."/>
            <person name="Zwiers L.-H."/>
            <person name="Turgeon B."/>
            <person name="Goodwin S."/>
            <person name="Spatafora J."/>
            <person name="Crous P."/>
            <person name="Grigoriev I."/>
        </authorList>
    </citation>
    <scope>NUCLEOTIDE SEQUENCE</scope>
    <source>
        <strain evidence="2">CBS 121410</strain>
    </source>
</reference>
<feature type="region of interest" description="Disordered" evidence="1">
    <location>
        <begin position="70"/>
        <end position="102"/>
    </location>
</feature>
<proteinExistence type="predicted"/>
<protein>
    <submittedName>
        <fullName evidence="2">Uncharacterized protein</fullName>
    </submittedName>
</protein>
<evidence type="ECO:0000313" key="2">
    <source>
        <dbReference type="EMBL" id="KAF2091997.1"/>
    </source>
</evidence>
<sequence>MGRSIALSVLPGVGVWRLRVLVEGFERSHGQSEDLIHAKKTIDLRFTASCSHVQNCDIAWPAVSRLRESSSRSRAVGRQQPQVERGKEVPDGARSADKSYNV</sequence>
<dbReference type="AlphaFoldDB" id="A0A9P4I4J7"/>
<dbReference type="Proteomes" id="UP000799776">
    <property type="component" value="Unassembled WGS sequence"/>
</dbReference>
<name>A0A9P4I4J7_9PEZI</name>
<gene>
    <name evidence="2" type="ORF">K490DRAFT_53157</name>
</gene>
<evidence type="ECO:0000256" key="1">
    <source>
        <dbReference type="SAM" id="MobiDB-lite"/>
    </source>
</evidence>
<feature type="compositionally biased region" description="Basic and acidic residues" evidence="1">
    <location>
        <begin position="84"/>
        <end position="102"/>
    </location>
</feature>
<evidence type="ECO:0000313" key="3">
    <source>
        <dbReference type="Proteomes" id="UP000799776"/>
    </source>
</evidence>
<accession>A0A9P4I4J7</accession>
<comment type="caution">
    <text evidence="2">The sequence shown here is derived from an EMBL/GenBank/DDBJ whole genome shotgun (WGS) entry which is preliminary data.</text>
</comment>
<keyword evidence="3" id="KW-1185">Reference proteome</keyword>
<dbReference type="EMBL" id="ML978711">
    <property type="protein sequence ID" value="KAF2091997.1"/>
    <property type="molecule type" value="Genomic_DNA"/>
</dbReference>
<organism evidence="2 3">
    <name type="scientific">Saccharata proteae CBS 121410</name>
    <dbReference type="NCBI Taxonomy" id="1314787"/>
    <lineage>
        <taxon>Eukaryota</taxon>
        <taxon>Fungi</taxon>
        <taxon>Dikarya</taxon>
        <taxon>Ascomycota</taxon>
        <taxon>Pezizomycotina</taxon>
        <taxon>Dothideomycetes</taxon>
        <taxon>Dothideomycetes incertae sedis</taxon>
        <taxon>Botryosphaeriales</taxon>
        <taxon>Saccharataceae</taxon>
        <taxon>Saccharata</taxon>
    </lineage>
</organism>